<comment type="caution">
    <text evidence="3">The sequence shown here is derived from an EMBL/GenBank/DDBJ whole genome shotgun (WGS) entry which is preliminary data.</text>
</comment>
<dbReference type="Proteomes" id="UP000245119">
    <property type="component" value="Linkage Group LG2"/>
</dbReference>
<dbReference type="GO" id="GO:0019005">
    <property type="term" value="C:SCF ubiquitin ligase complex"/>
    <property type="evidence" value="ECO:0007669"/>
    <property type="project" value="TreeGrafter"/>
</dbReference>
<dbReference type="GO" id="GO:0031146">
    <property type="term" value="P:SCF-dependent proteasomal ubiquitin-dependent protein catabolic process"/>
    <property type="evidence" value="ECO:0007669"/>
    <property type="project" value="TreeGrafter"/>
</dbReference>
<dbReference type="SMART" id="SM00367">
    <property type="entry name" value="LRR_CC"/>
    <property type="match status" value="8"/>
</dbReference>
<dbReference type="PANTHER" id="PTHR13318">
    <property type="entry name" value="PARTNER OF PAIRED, ISOFORM B-RELATED"/>
    <property type="match status" value="1"/>
</dbReference>
<gene>
    <name evidence="3" type="ORF">C0Q70_03381</name>
</gene>
<feature type="compositionally biased region" description="Low complexity" evidence="1">
    <location>
        <begin position="458"/>
        <end position="495"/>
    </location>
</feature>
<sequence>MSTEHAKSPHSPQDSQVSNFRPGDTTTAQDRRPISPYFSMLSANLYARFGSPWLYSLDHGSSVAFEIHRKAGLCTSCLELKPPVTMASASRRRAGRRAAVSFADVPTSCDRTDGYSVSTSASPKSECRNLQQLSLRECGHLEMDQLVSLCSSDLWHLVKLDLDSCVTLSDQNVHVILREATYLRYLNVANTNITNAAFLPDASKQLRREVFNKKHFQGSDSKCACSLVSVDVSGCSQLTSTGVRHLCSLTGNTLQSLNISWTGVDFTALLYLSALSLPAAVQFMLDAEKSFGADPTLTSSLRQELSSFHTICHHLEAIEAENEIKAKFLNVFDKPECDQGLESQGQVTFEGQTTSEETGISEGHAVLKGHGTSISSEFLLCSSSSRQDAKAVEQSTVGTLEDTAVQSALPQSSVQSGEQECGIIPHVLETCDQVGKNSQERSVLEDSDEATTILEPPSQTLTSRLSQKSSTSSVSSLQDIPATQPSHTSQPTTSSADDDHHADIVKPELPSIAVVTNTAKATTSASEADEGRVKVNVSSTRVEVTSMIPSEVAPVSSLEKMADSKSIVTDLMETEPVFIPNLQHLCIGSRCFEGHGNLSLGVACLDRCLSANSALCSLIILCSESSPDINMVVDVVAHRLPHLKELTVDAAESLANSSVFQLLSTCKNLTKIDLTGACFLTDAALLPLCNNPKVEELLLSETCVSHPFLLSIGRIAEHLRVLDLAWCENIEEYSLNTALRECSQLTRLNLRQCPVSDHTLEIIATHCTQLTVLGLSCVLDISDAAVAALVGCLEQLQSVDLSWNSELTDTSIYALLVSCPWLHTAELTGLKRITSASFLPIIAGKDYDDPEDLFMPQRSTSYATSLRSLYLHYCDSVCDRHLQEIVAVCQGSLAIVDYYGEPVMPILFSARPGQLFLPSR</sequence>
<dbReference type="SUPFAM" id="SSF52047">
    <property type="entry name" value="RNI-like"/>
    <property type="match status" value="2"/>
</dbReference>
<evidence type="ECO:0000313" key="3">
    <source>
        <dbReference type="EMBL" id="PVD36398.1"/>
    </source>
</evidence>
<feature type="region of interest" description="Disordered" evidence="1">
    <location>
        <begin position="1"/>
        <end position="31"/>
    </location>
</feature>
<feature type="domain" description="F-box/LRR-repeat protein 15-like leucin rich repeat" evidence="2">
    <location>
        <begin position="661"/>
        <end position="820"/>
    </location>
</feature>
<protein>
    <recommendedName>
        <fullName evidence="2">F-box/LRR-repeat protein 15-like leucin rich repeat domain-containing protein</fullName>
    </recommendedName>
</protein>
<dbReference type="EMBL" id="PZQS01000002">
    <property type="protein sequence ID" value="PVD36398.1"/>
    <property type="molecule type" value="Genomic_DNA"/>
</dbReference>
<dbReference type="OrthoDB" id="10257471at2759"/>
<organism evidence="3 4">
    <name type="scientific">Pomacea canaliculata</name>
    <name type="common">Golden apple snail</name>
    <dbReference type="NCBI Taxonomy" id="400727"/>
    <lineage>
        <taxon>Eukaryota</taxon>
        <taxon>Metazoa</taxon>
        <taxon>Spiralia</taxon>
        <taxon>Lophotrochozoa</taxon>
        <taxon>Mollusca</taxon>
        <taxon>Gastropoda</taxon>
        <taxon>Caenogastropoda</taxon>
        <taxon>Architaenioglossa</taxon>
        <taxon>Ampullarioidea</taxon>
        <taxon>Ampullariidae</taxon>
        <taxon>Pomacea</taxon>
    </lineage>
</organism>
<name>A0A2T7PSJ8_POMCA</name>
<feature type="region of interest" description="Disordered" evidence="1">
    <location>
        <begin position="438"/>
        <end position="501"/>
    </location>
</feature>
<reference evidence="3 4" key="1">
    <citation type="submission" date="2018-04" db="EMBL/GenBank/DDBJ databases">
        <title>The genome of golden apple snail Pomacea canaliculata provides insight into stress tolerance and invasive adaptation.</title>
        <authorList>
            <person name="Liu C."/>
            <person name="Liu B."/>
            <person name="Ren Y."/>
            <person name="Zhang Y."/>
            <person name="Wang H."/>
            <person name="Li S."/>
            <person name="Jiang F."/>
            <person name="Yin L."/>
            <person name="Zhang G."/>
            <person name="Qian W."/>
            <person name="Fan W."/>
        </authorList>
    </citation>
    <scope>NUCLEOTIDE SEQUENCE [LARGE SCALE GENOMIC DNA]</scope>
    <source>
        <strain evidence="3">SZHN2017</strain>
        <tissue evidence="3">Muscle</tissue>
    </source>
</reference>
<feature type="compositionally biased region" description="Polar residues" evidence="1">
    <location>
        <begin position="10"/>
        <end position="28"/>
    </location>
</feature>
<evidence type="ECO:0000259" key="2">
    <source>
        <dbReference type="Pfam" id="PF25372"/>
    </source>
</evidence>
<dbReference type="InterPro" id="IPR057207">
    <property type="entry name" value="FBXL15_LRR"/>
</dbReference>
<proteinExistence type="predicted"/>
<dbReference type="AlphaFoldDB" id="A0A2T7PSJ8"/>
<evidence type="ECO:0000256" key="1">
    <source>
        <dbReference type="SAM" id="MobiDB-lite"/>
    </source>
</evidence>
<dbReference type="Gene3D" id="3.80.10.10">
    <property type="entry name" value="Ribonuclease Inhibitor"/>
    <property type="match status" value="2"/>
</dbReference>
<accession>A0A2T7PSJ8</accession>
<keyword evidence="4" id="KW-1185">Reference proteome</keyword>
<evidence type="ECO:0000313" key="4">
    <source>
        <dbReference type="Proteomes" id="UP000245119"/>
    </source>
</evidence>
<dbReference type="STRING" id="400727.A0A2T7PSJ8"/>
<dbReference type="InterPro" id="IPR032675">
    <property type="entry name" value="LRR_dom_sf"/>
</dbReference>
<dbReference type="InterPro" id="IPR006553">
    <property type="entry name" value="Leu-rich_rpt_Cys-con_subtyp"/>
</dbReference>
<dbReference type="Pfam" id="PF25372">
    <property type="entry name" value="DUF7885"/>
    <property type="match status" value="1"/>
</dbReference>